<dbReference type="SUPFAM" id="SSF52467">
    <property type="entry name" value="DHS-like NAD/FAD-binding domain"/>
    <property type="match status" value="1"/>
</dbReference>
<dbReference type="GO" id="GO:0050660">
    <property type="term" value="F:flavin adenine dinucleotide binding"/>
    <property type="evidence" value="ECO:0007669"/>
    <property type="project" value="TreeGrafter"/>
</dbReference>
<comment type="cofactor">
    <cofactor evidence="1">
        <name>thiamine diphosphate</name>
        <dbReference type="ChEBI" id="CHEBI:58937"/>
    </cofactor>
</comment>
<evidence type="ECO:0000256" key="11">
    <source>
        <dbReference type="RuleBase" id="RU362132"/>
    </source>
</evidence>
<evidence type="ECO:0000256" key="9">
    <source>
        <dbReference type="ARBA" id="ARBA00023304"/>
    </source>
</evidence>
<dbReference type="InterPro" id="IPR012001">
    <property type="entry name" value="Thiamin_PyroP_enz_TPP-bd_dom"/>
</dbReference>
<reference evidence="15" key="2">
    <citation type="submission" date="2015-09" db="EMBL/GenBank/DDBJ databases">
        <title>Draft genome sequence of Mycobacterium neoaurum DSM 44074.</title>
        <authorList>
            <person name="Croce O."/>
            <person name="Robert C."/>
            <person name="Raoult D."/>
            <person name="Drancourt M."/>
        </authorList>
    </citation>
    <scope>NUCLEOTIDE SEQUENCE</scope>
    <source>
        <strain evidence="15">DSM 44074</strain>
    </source>
</reference>
<dbReference type="CDD" id="cd07035">
    <property type="entry name" value="TPP_PYR_POX_like"/>
    <property type="match status" value="1"/>
</dbReference>
<keyword evidence="7" id="KW-0274">FAD</keyword>
<dbReference type="InterPro" id="IPR029035">
    <property type="entry name" value="DHS-like_NAD/FAD-binding_dom"/>
</dbReference>
<dbReference type="Gene3D" id="3.40.50.1220">
    <property type="entry name" value="TPP-binding domain"/>
    <property type="match status" value="1"/>
</dbReference>
<dbReference type="GO" id="GO:0009099">
    <property type="term" value="P:L-valine biosynthetic process"/>
    <property type="evidence" value="ECO:0007669"/>
    <property type="project" value="TreeGrafter"/>
</dbReference>
<organism evidence="15 16">
    <name type="scientific">Mycolicibacterium neoaurum</name>
    <name type="common">Mycobacterium neoaurum</name>
    <dbReference type="NCBI Taxonomy" id="1795"/>
    <lineage>
        <taxon>Bacteria</taxon>
        <taxon>Bacillati</taxon>
        <taxon>Actinomycetota</taxon>
        <taxon>Actinomycetes</taxon>
        <taxon>Mycobacteriales</taxon>
        <taxon>Mycobacteriaceae</taxon>
        <taxon>Mycolicibacterium</taxon>
    </lineage>
</organism>
<evidence type="ECO:0000256" key="5">
    <source>
        <dbReference type="ARBA" id="ARBA00013145"/>
    </source>
</evidence>
<dbReference type="PANTHER" id="PTHR18968">
    <property type="entry name" value="THIAMINE PYROPHOSPHATE ENZYMES"/>
    <property type="match status" value="1"/>
</dbReference>
<sequence>MSTDHTSDTPRSGGTALVAALRHHGVDTVFGIPGTHNLPIYAGLHGSGITHVLPRHEQGAGYAADGYARVTGRPGVVITTTGPAILNAAAAAAQAYSDSIPVLFIAPGLPVGHPGLGNGYLHEVRDQFQAMAAVVGHAQRATSAAEIPLAVAQCFAAMTAGRPRPAYLEIPLDLLDADAGDSAPVSIPALPVRPAAESIRAAVDLLSGSARPLLIVGGGASAAYEEVAEIATRLAAPVITTTNGKGVLPESHPLALGAGVQHPTVSALVADADVILAVGTELAPSDWWWGPIAADSTVIRVDIDPTAVMTNIVPAAALVGDAAETLRHVVDGLTDMPDRGDGRDRAAHWRELLAADARREGAAYLELCQALSAALDDTAVIAGDSAMVCYYGALSNIALQQPRSFLYPTGLGTLGYGLPAAIGAKIGAPQRQVVALLGDGGVMFTIAELAAAAQAGLSLPIVIADNGGYGEIRDEMIDRGDTAHAVDIDSPDFAALARALGCHGHTLDSVSGLTAAVTEALHRDRPTVIHVRVGAPVA</sequence>
<dbReference type="Pfam" id="PF00205">
    <property type="entry name" value="TPP_enzyme_M"/>
    <property type="match status" value="1"/>
</dbReference>
<keyword evidence="6" id="KW-0285">Flavoprotein</keyword>
<evidence type="ECO:0000256" key="2">
    <source>
        <dbReference type="ARBA" id="ARBA00004974"/>
    </source>
</evidence>
<dbReference type="Gene3D" id="3.40.50.970">
    <property type="match status" value="2"/>
</dbReference>
<comment type="pathway">
    <text evidence="3">Amino-acid biosynthesis; L-valine biosynthesis; L-valine from pyruvate: step 1/4.</text>
</comment>
<dbReference type="InterPro" id="IPR000399">
    <property type="entry name" value="TPP-bd_CS"/>
</dbReference>
<dbReference type="SUPFAM" id="SSF52518">
    <property type="entry name" value="Thiamin diphosphate-binding fold (THDP-binding)"/>
    <property type="match status" value="2"/>
</dbReference>
<dbReference type="EMBL" id="LK021340">
    <property type="protein sequence ID" value="CDQ46265.1"/>
    <property type="molecule type" value="Genomic_DNA"/>
</dbReference>
<evidence type="ECO:0000256" key="10">
    <source>
        <dbReference type="ARBA" id="ARBA00048670"/>
    </source>
</evidence>
<name>A0AAV2WPN5_MYCNE</name>
<accession>A0AAV2WPN5</accession>
<evidence type="ECO:0000256" key="1">
    <source>
        <dbReference type="ARBA" id="ARBA00001964"/>
    </source>
</evidence>
<proteinExistence type="inferred from homology"/>
<dbReference type="GO" id="GO:0000287">
    <property type="term" value="F:magnesium ion binding"/>
    <property type="evidence" value="ECO:0007669"/>
    <property type="project" value="InterPro"/>
</dbReference>
<dbReference type="InterPro" id="IPR029061">
    <property type="entry name" value="THDP-binding"/>
</dbReference>
<evidence type="ECO:0000256" key="4">
    <source>
        <dbReference type="ARBA" id="ARBA00007812"/>
    </source>
</evidence>
<dbReference type="EC" id="2.2.1.6" evidence="5"/>
<dbReference type="GO" id="GO:0009097">
    <property type="term" value="P:isoleucine biosynthetic process"/>
    <property type="evidence" value="ECO:0007669"/>
    <property type="project" value="TreeGrafter"/>
</dbReference>
<feature type="domain" description="Thiamine pyrophosphate enzyme TPP-binding" evidence="13">
    <location>
        <begin position="397"/>
        <end position="531"/>
    </location>
</feature>
<evidence type="ECO:0000313" key="15">
    <source>
        <dbReference type="EMBL" id="CDQ46265.1"/>
    </source>
</evidence>
<evidence type="ECO:0000259" key="13">
    <source>
        <dbReference type="Pfam" id="PF02775"/>
    </source>
</evidence>
<gene>
    <name evidence="15" type="ORF">BN1047_04170</name>
</gene>
<dbReference type="RefSeq" id="WP_030134739.1">
    <property type="nucleotide sequence ID" value="NZ_LK021340.1"/>
</dbReference>
<evidence type="ECO:0000259" key="14">
    <source>
        <dbReference type="Pfam" id="PF02776"/>
    </source>
</evidence>
<dbReference type="PANTHER" id="PTHR18968:SF13">
    <property type="entry name" value="ACETOLACTATE SYNTHASE CATALYTIC SUBUNIT, MITOCHONDRIAL"/>
    <property type="match status" value="1"/>
</dbReference>
<dbReference type="GO" id="GO:0003984">
    <property type="term" value="F:acetolactate synthase activity"/>
    <property type="evidence" value="ECO:0007669"/>
    <property type="project" value="UniProtKB-EC"/>
</dbReference>
<keyword evidence="9" id="KW-0028">Amino-acid biosynthesis</keyword>
<evidence type="ECO:0000256" key="3">
    <source>
        <dbReference type="ARBA" id="ARBA00005025"/>
    </source>
</evidence>
<dbReference type="GO" id="GO:0030976">
    <property type="term" value="F:thiamine pyrophosphate binding"/>
    <property type="evidence" value="ECO:0007669"/>
    <property type="project" value="InterPro"/>
</dbReference>
<evidence type="ECO:0000256" key="8">
    <source>
        <dbReference type="ARBA" id="ARBA00023052"/>
    </source>
</evidence>
<dbReference type="InterPro" id="IPR012000">
    <property type="entry name" value="Thiamin_PyroP_enz_cen_dom"/>
</dbReference>
<keyword evidence="9" id="KW-0100">Branched-chain amino acid biosynthesis</keyword>
<feature type="domain" description="Thiamine pyrophosphate enzyme central" evidence="12">
    <location>
        <begin position="199"/>
        <end position="328"/>
    </location>
</feature>
<evidence type="ECO:0000256" key="7">
    <source>
        <dbReference type="ARBA" id="ARBA00022827"/>
    </source>
</evidence>
<dbReference type="Pfam" id="PF02775">
    <property type="entry name" value="TPP_enzyme_C"/>
    <property type="match status" value="1"/>
</dbReference>
<comment type="catalytic activity">
    <reaction evidence="10">
        <text>2 pyruvate + H(+) = (2S)-2-acetolactate + CO2</text>
        <dbReference type="Rhea" id="RHEA:25249"/>
        <dbReference type="ChEBI" id="CHEBI:15361"/>
        <dbReference type="ChEBI" id="CHEBI:15378"/>
        <dbReference type="ChEBI" id="CHEBI:16526"/>
        <dbReference type="ChEBI" id="CHEBI:58476"/>
        <dbReference type="EC" id="2.2.1.6"/>
    </reaction>
</comment>
<feature type="domain" description="Thiamine pyrophosphate enzyme N-terminal TPP-binding" evidence="14">
    <location>
        <begin position="12"/>
        <end position="128"/>
    </location>
</feature>
<dbReference type="PROSITE" id="PS00187">
    <property type="entry name" value="TPP_ENZYMES"/>
    <property type="match status" value="1"/>
</dbReference>
<evidence type="ECO:0000259" key="12">
    <source>
        <dbReference type="Pfam" id="PF00205"/>
    </source>
</evidence>
<evidence type="ECO:0000313" key="16">
    <source>
        <dbReference type="Proteomes" id="UP000028864"/>
    </source>
</evidence>
<reference evidence="15" key="1">
    <citation type="submission" date="2014-05" db="EMBL/GenBank/DDBJ databases">
        <authorList>
            <person name="Urmite Genomes"/>
        </authorList>
    </citation>
    <scope>NUCLEOTIDE SEQUENCE</scope>
    <source>
        <strain evidence="15">DSM 44074</strain>
    </source>
</reference>
<dbReference type="NCBIfam" id="NF005712">
    <property type="entry name" value="PRK07524.1"/>
    <property type="match status" value="1"/>
</dbReference>
<dbReference type="CDD" id="cd00568">
    <property type="entry name" value="TPP_enzymes"/>
    <property type="match status" value="1"/>
</dbReference>
<protein>
    <recommendedName>
        <fullName evidence="5">acetolactate synthase</fullName>
        <ecNumber evidence="5">2.2.1.6</ecNumber>
    </recommendedName>
</protein>
<dbReference type="GO" id="GO:0005948">
    <property type="term" value="C:acetolactate synthase complex"/>
    <property type="evidence" value="ECO:0007669"/>
    <property type="project" value="TreeGrafter"/>
</dbReference>
<evidence type="ECO:0000256" key="6">
    <source>
        <dbReference type="ARBA" id="ARBA00022630"/>
    </source>
</evidence>
<dbReference type="Pfam" id="PF02776">
    <property type="entry name" value="TPP_enzyme_N"/>
    <property type="match status" value="1"/>
</dbReference>
<comment type="similarity">
    <text evidence="4 11">Belongs to the TPP enzyme family.</text>
</comment>
<dbReference type="InterPro" id="IPR011766">
    <property type="entry name" value="TPP_enzyme_TPP-bd"/>
</dbReference>
<comment type="pathway">
    <text evidence="2">Amino-acid biosynthesis; L-isoleucine biosynthesis; L-isoleucine from 2-oxobutanoate: step 1/4.</text>
</comment>
<dbReference type="AlphaFoldDB" id="A0AAV2WPN5"/>
<dbReference type="InterPro" id="IPR045229">
    <property type="entry name" value="TPP_enz"/>
</dbReference>
<dbReference type="Proteomes" id="UP000028864">
    <property type="component" value="Unassembled WGS sequence"/>
</dbReference>
<keyword evidence="8 11" id="KW-0786">Thiamine pyrophosphate</keyword>